<feature type="compositionally biased region" description="Polar residues" evidence="1">
    <location>
        <begin position="12"/>
        <end position="22"/>
    </location>
</feature>
<evidence type="ECO:0000256" key="1">
    <source>
        <dbReference type="SAM" id="MobiDB-lite"/>
    </source>
</evidence>
<dbReference type="AlphaFoldDB" id="A0A915K3P7"/>
<dbReference type="WBParaSite" id="nRc.2.0.1.t33326-RA">
    <property type="protein sequence ID" value="nRc.2.0.1.t33326-RA"/>
    <property type="gene ID" value="nRc.2.0.1.g33326"/>
</dbReference>
<evidence type="ECO:0000313" key="3">
    <source>
        <dbReference type="WBParaSite" id="nRc.2.0.1.t33326-RA"/>
    </source>
</evidence>
<feature type="region of interest" description="Disordered" evidence="1">
    <location>
        <begin position="1"/>
        <end position="23"/>
    </location>
</feature>
<evidence type="ECO:0000313" key="2">
    <source>
        <dbReference type="Proteomes" id="UP000887565"/>
    </source>
</evidence>
<name>A0A915K3P7_ROMCU</name>
<sequence>MATFSEFHLTGRSVSPTNNDFEGQSVRLTGARLTNGTERKLRLRRRKRKSSSCGLQLYKYFSASSKTCCGESSLIFRQPKLKKILKICLTAAFYKMTI</sequence>
<organism evidence="2 3">
    <name type="scientific">Romanomermis culicivorax</name>
    <name type="common">Nematode worm</name>
    <dbReference type="NCBI Taxonomy" id="13658"/>
    <lineage>
        <taxon>Eukaryota</taxon>
        <taxon>Metazoa</taxon>
        <taxon>Ecdysozoa</taxon>
        <taxon>Nematoda</taxon>
        <taxon>Enoplea</taxon>
        <taxon>Dorylaimia</taxon>
        <taxon>Mermithida</taxon>
        <taxon>Mermithoidea</taxon>
        <taxon>Mermithidae</taxon>
        <taxon>Romanomermis</taxon>
    </lineage>
</organism>
<keyword evidence="2" id="KW-1185">Reference proteome</keyword>
<protein>
    <submittedName>
        <fullName evidence="3">Uncharacterized protein</fullName>
    </submittedName>
</protein>
<accession>A0A915K3P7</accession>
<proteinExistence type="predicted"/>
<dbReference type="Proteomes" id="UP000887565">
    <property type="component" value="Unplaced"/>
</dbReference>
<reference evidence="3" key="1">
    <citation type="submission" date="2022-11" db="UniProtKB">
        <authorList>
            <consortium name="WormBaseParasite"/>
        </authorList>
    </citation>
    <scope>IDENTIFICATION</scope>
</reference>